<evidence type="ECO:0000313" key="2">
    <source>
        <dbReference type="EnsemblFungi" id="FOXG_13324P0"/>
    </source>
</evidence>
<proteinExistence type="predicted"/>
<accession>A0A0D2YAJ8</accession>
<sequence>MAVDLATTVQAFLPRVVVYTIIGTTAAWLLHLMQPAFQAALSKDYQKFNWAGDTKVSVYS</sequence>
<name>A0A0D2YAJ8_FUSOF</name>
<keyword evidence="1" id="KW-0472">Membrane</keyword>
<evidence type="ECO:0000313" key="3">
    <source>
        <dbReference type="Proteomes" id="UP000002489"/>
    </source>
</evidence>
<reference evidence="3" key="1">
    <citation type="journal article" date="2012" name="Mol. Plant Microbe Interact.">
        <title>A highly conserved effector in Fusarium oxysporum is required for full virulence on Arabidopsis.</title>
        <authorList>
            <person name="Thatcher L.F."/>
            <person name="Gardiner D.M."/>
            <person name="Kazan K."/>
            <person name="Manners J."/>
        </authorList>
    </citation>
    <scope>NUCLEOTIDE SEQUENCE [LARGE SCALE GENOMIC DNA]</scope>
    <source>
        <strain evidence="3">Fo5176</strain>
    </source>
</reference>
<dbReference type="AlphaFoldDB" id="A0A0D2YAJ8"/>
<protein>
    <submittedName>
        <fullName evidence="2">Uncharacterized protein</fullName>
    </submittedName>
</protein>
<evidence type="ECO:0000256" key="1">
    <source>
        <dbReference type="SAM" id="Phobius"/>
    </source>
</evidence>
<keyword evidence="1" id="KW-0812">Transmembrane</keyword>
<dbReference type="EnsemblFungi" id="FOXG_13324T0">
    <property type="protein sequence ID" value="FOXG_13324P0"/>
    <property type="gene ID" value="FOXG_13324"/>
</dbReference>
<feature type="transmembrane region" description="Helical" evidence="1">
    <location>
        <begin position="12"/>
        <end position="33"/>
    </location>
</feature>
<reference evidence="2" key="2">
    <citation type="submission" date="2025-08" db="UniProtKB">
        <authorList>
            <consortium name="EnsemblFungi"/>
        </authorList>
    </citation>
    <scope>IDENTIFICATION</scope>
    <source>
        <strain evidence="2">4287 / CBS 123668 / FGSC 9935 / NRRL 34936</strain>
    </source>
</reference>
<dbReference type="Proteomes" id="UP000002489">
    <property type="component" value="Unassembled WGS sequence"/>
</dbReference>
<keyword evidence="1" id="KW-1133">Transmembrane helix</keyword>
<organism evidence="2 3">
    <name type="scientific">Fusarium oxysporum (strain Fo5176)</name>
    <name type="common">Fusarium vascular wilt</name>
    <dbReference type="NCBI Taxonomy" id="660025"/>
    <lineage>
        <taxon>Eukaryota</taxon>
        <taxon>Fungi</taxon>
        <taxon>Dikarya</taxon>
        <taxon>Ascomycota</taxon>
        <taxon>Pezizomycotina</taxon>
        <taxon>Sordariomycetes</taxon>
        <taxon>Hypocreomycetidae</taxon>
        <taxon>Hypocreales</taxon>
        <taxon>Nectriaceae</taxon>
        <taxon>Fusarium</taxon>
        <taxon>Fusarium oxysporum species complex</taxon>
    </lineage>
</organism>